<dbReference type="SUPFAM" id="SSF53335">
    <property type="entry name" value="S-adenosyl-L-methionine-dependent methyltransferases"/>
    <property type="match status" value="1"/>
</dbReference>
<dbReference type="Gene3D" id="3.40.50.150">
    <property type="entry name" value="Vaccinia Virus protein VP39"/>
    <property type="match status" value="1"/>
</dbReference>
<feature type="domain" description="Histidine-specific methyltransferase SAM-dependent" evidence="3">
    <location>
        <begin position="41"/>
        <end position="341"/>
    </location>
</feature>
<evidence type="ECO:0000313" key="4">
    <source>
        <dbReference type="EMBL" id="BAC89579.1"/>
    </source>
</evidence>
<evidence type="ECO:0000313" key="5">
    <source>
        <dbReference type="Proteomes" id="UP000000557"/>
    </source>
</evidence>
<evidence type="ECO:0000256" key="2">
    <source>
        <dbReference type="ARBA" id="ARBA00022679"/>
    </source>
</evidence>
<dbReference type="STRING" id="251221.gene:10759128"/>
<sequence length="343" mass="37809">MSPYFPGEAMSLSQSMAQREALLRLHVEHLATVAVVAGEGADVVAGLSASAKTLPPRYFYDDAGSALFERICGLEEYYLTRTETAILRERAAAIARITGECELVELGSGSATKVRLLLDAYKKVRRRYLPIDVSAGILESSARALLIDYPDLTVHGLVGTFEQGLAGLPATLLASRMIAFLGSTLGNLTPAECDAFFGRVGAALAPGEYFLLGVDLHKDTATLEAAYNDREGVTAQFNLNMLRHLNWRYGGNFNLDRFRHLAFYHEQARQIEIYLESLEAQSVRLDRLDLTVQLASGEAIMTEISRKFDLDVLAAELQSHGLAAIQRYSDPARRFGLLLCRRF</sequence>
<dbReference type="PANTHER" id="PTHR43397">
    <property type="entry name" value="ERGOTHIONEINE BIOSYNTHESIS PROTEIN 1"/>
    <property type="match status" value="1"/>
</dbReference>
<dbReference type="InterPro" id="IPR035094">
    <property type="entry name" value="EgtD"/>
</dbReference>
<protein>
    <submittedName>
        <fullName evidence="4">Glr1638 protein</fullName>
    </submittedName>
</protein>
<name>Q7NK42_GLOVI</name>
<dbReference type="InterPro" id="IPR019257">
    <property type="entry name" value="MeTrfase_dom"/>
</dbReference>
<accession>Q7NK42</accession>
<dbReference type="eggNOG" id="COG4301">
    <property type="taxonomic scope" value="Bacteria"/>
</dbReference>
<dbReference type="PhylomeDB" id="Q7NK42"/>
<dbReference type="Pfam" id="PF10017">
    <property type="entry name" value="Methyltransf_33"/>
    <property type="match status" value="1"/>
</dbReference>
<dbReference type="NCBIfam" id="TIGR03438">
    <property type="entry name" value="egtD_ergothio"/>
    <property type="match status" value="1"/>
</dbReference>
<reference evidence="4 5" key="2">
    <citation type="journal article" date="2003" name="DNA Res.">
        <title>Complete genome structure of Gloeobacter violaceus PCC 7421, a cyanobacterium that lacks thylakoids (supplement).</title>
        <authorList>
            <person name="Nakamura Y."/>
            <person name="Kaneko T."/>
            <person name="Sato S."/>
            <person name="Mimuro M."/>
            <person name="Miyashita H."/>
            <person name="Tsuchiya T."/>
            <person name="Sasamoto S."/>
            <person name="Watanabe A."/>
            <person name="Kawashima K."/>
            <person name="Kishida Y."/>
            <person name="Kiyokawa C."/>
            <person name="Kohara M."/>
            <person name="Matsumoto M."/>
            <person name="Matsuno A."/>
            <person name="Nakazaki N."/>
            <person name="Shimpo S."/>
            <person name="Takeuchi C."/>
            <person name="Yamada M."/>
            <person name="Tabata S."/>
        </authorList>
    </citation>
    <scope>NUCLEOTIDE SEQUENCE [LARGE SCALE GENOMIC DNA]</scope>
    <source>
        <strain evidence="5">ATCC 29082 / PCC 7421</strain>
    </source>
</reference>
<dbReference type="PIRSF" id="PIRSF018005">
    <property type="entry name" value="UCP018005"/>
    <property type="match status" value="1"/>
</dbReference>
<dbReference type="KEGG" id="gvi:glr1638"/>
<dbReference type="InParanoid" id="Q7NK42"/>
<evidence type="ECO:0000256" key="1">
    <source>
        <dbReference type="ARBA" id="ARBA00022603"/>
    </source>
</evidence>
<keyword evidence="5" id="KW-1185">Reference proteome</keyword>
<organism evidence="4 5">
    <name type="scientific">Gloeobacter violaceus (strain ATCC 29082 / PCC 7421)</name>
    <dbReference type="NCBI Taxonomy" id="251221"/>
    <lineage>
        <taxon>Bacteria</taxon>
        <taxon>Bacillati</taxon>
        <taxon>Cyanobacteriota</taxon>
        <taxon>Cyanophyceae</taxon>
        <taxon>Gloeobacterales</taxon>
        <taxon>Gloeobacteraceae</taxon>
        <taxon>Gloeobacter</taxon>
    </lineage>
</organism>
<dbReference type="AlphaFoldDB" id="Q7NK42"/>
<dbReference type="GO" id="GO:0052706">
    <property type="term" value="F:L-histidine N(alpha)-methyltransferase activity"/>
    <property type="evidence" value="ECO:0000318"/>
    <property type="project" value="GO_Central"/>
</dbReference>
<dbReference type="OrthoDB" id="5289726at2"/>
<dbReference type="HOGENOM" id="CLU_049766_1_0_3"/>
<dbReference type="PANTHER" id="PTHR43397:SF1">
    <property type="entry name" value="ERGOTHIONEINE BIOSYNTHESIS PROTEIN 1"/>
    <property type="match status" value="1"/>
</dbReference>
<dbReference type="InterPro" id="IPR029063">
    <property type="entry name" value="SAM-dependent_MTases_sf"/>
</dbReference>
<dbReference type="Proteomes" id="UP000000557">
    <property type="component" value="Chromosome"/>
</dbReference>
<dbReference type="PATRIC" id="fig|251221.4.peg.1672"/>
<dbReference type="GO" id="GO:0032259">
    <property type="term" value="P:methylation"/>
    <property type="evidence" value="ECO:0007669"/>
    <property type="project" value="UniProtKB-KW"/>
</dbReference>
<proteinExistence type="predicted"/>
<reference evidence="4 5" key="1">
    <citation type="journal article" date="2003" name="DNA Res.">
        <title>Complete genome structure of Gloeobacter violaceus PCC 7421, a cyanobacterium that lacks thylakoids.</title>
        <authorList>
            <person name="Nakamura Y."/>
            <person name="Kaneko T."/>
            <person name="Sato S."/>
            <person name="Mimuro M."/>
            <person name="Miyashita H."/>
            <person name="Tsuchiya T."/>
            <person name="Sasamoto S."/>
            <person name="Watanabe A."/>
            <person name="Kawashima K."/>
            <person name="Kishida Y."/>
            <person name="Kiyokawa C."/>
            <person name="Kohara M."/>
            <person name="Matsumoto M."/>
            <person name="Matsuno A."/>
            <person name="Nakazaki N."/>
            <person name="Shimpo S."/>
            <person name="Takeuchi C."/>
            <person name="Yamada M."/>
            <person name="Tabata S."/>
        </authorList>
    </citation>
    <scope>NUCLEOTIDE SEQUENCE [LARGE SCALE GENOMIC DNA]</scope>
    <source>
        <strain evidence="5">ATCC 29082 / PCC 7421</strain>
    </source>
</reference>
<gene>
    <name evidence="4" type="ordered locus">glr1638</name>
</gene>
<dbReference type="EMBL" id="BA000045">
    <property type="protein sequence ID" value="BAC89579.1"/>
    <property type="molecule type" value="Genomic_DNA"/>
</dbReference>
<dbReference type="InterPro" id="IPR017804">
    <property type="entry name" value="MeTrfase_EgtD-like"/>
</dbReference>
<keyword evidence="2" id="KW-0808">Transferase</keyword>
<dbReference type="EnsemblBacteria" id="BAC89579">
    <property type="protein sequence ID" value="BAC89579"/>
    <property type="gene ID" value="BAC89579"/>
</dbReference>
<dbReference type="InterPro" id="IPR051128">
    <property type="entry name" value="EgtD_Methyltrsf_superfamily"/>
</dbReference>
<keyword evidence="1" id="KW-0489">Methyltransferase</keyword>
<evidence type="ECO:0000259" key="3">
    <source>
        <dbReference type="Pfam" id="PF10017"/>
    </source>
</evidence>